<dbReference type="PANTHER" id="PTHR11101:SF80">
    <property type="entry name" value="PHOSPHATE TRANSPORTER"/>
    <property type="match status" value="1"/>
</dbReference>
<feature type="transmembrane region" description="Helical" evidence="6">
    <location>
        <begin position="103"/>
        <end position="121"/>
    </location>
</feature>
<feature type="transmembrane region" description="Helical" evidence="6">
    <location>
        <begin position="133"/>
        <end position="160"/>
    </location>
</feature>
<keyword evidence="2" id="KW-0813">Transport</keyword>
<evidence type="ECO:0000256" key="2">
    <source>
        <dbReference type="ARBA" id="ARBA00022448"/>
    </source>
</evidence>
<dbReference type="OrthoDB" id="9779554at2"/>
<dbReference type="EMBL" id="CP016796">
    <property type="protein sequence ID" value="API85910.1"/>
    <property type="molecule type" value="Genomic_DNA"/>
</dbReference>
<keyword evidence="4 6" id="KW-1133">Transmembrane helix</keyword>
<proteinExistence type="predicted"/>
<dbReference type="GO" id="GO:0016020">
    <property type="term" value="C:membrane"/>
    <property type="evidence" value="ECO:0007669"/>
    <property type="project" value="UniProtKB-SubCell"/>
</dbReference>
<gene>
    <name evidence="7" type="ORF">F7310_00425</name>
</gene>
<dbReference type="AlphaFoldDB" id="A0A1L4BPY4"/>
<dbReference type="STRING" id="573570.F7310_00425"/>
<dbReference type="GO" id="GO:0005315">
    <property type="term" value="F:phosphate transmembrane transporter activity"/>
    <property type="evidence" value="ECO:0007669"/>
    <property type="project" value="InterPro"/>
</dbReference>
<feature type="transmembrane region" description="Helical" evidence="6">
    <location>
        <begin position="303"/>
        <end position="328"/>
    </location>
</feature>
<comment type="subcellular location">
    <subcellularLocation>
        <location evidence="1">Membrane</location>
        <topology evidence="1">Multi-pass membrane protein</topology>
    </subcellularLocation>
</comment>
<dbReference type="GO" id="GO:0035435">
    <property type="term" value="P:phosphate ion transmembrane transport"/>
    <property type="evidence" value="ECO:0007669"/>
    <property type="project" value="TreeGrafter"/>
</dbReference>
<keyword evidence="5 6" id="KW-0472">Membrane</keyword>
<evidence type="ECO:0000256" key="5">
    <source>
        <dbReference type="ARBA" id="ARBA00023136"/>
    </source>
</evidence>
<dbReference type="KEGG" id="frx:F7310_00425"/>
<keyword evidence="3 6" id="KW-0812">Transmembrane</keyword>
<dbReference type="PANTHER" id="PTHR11101">
    <property type="entry name" value="PHOSPHATE TRANSPORTER"/>
    <property type="match status" value="1"/>
</dbReference>
<dbReference type="RefSeq" id="WP_072711112.1">
    <property type="nucleotide sequence ID" value="NZ_CP016796.1"/>
</dbReference>
<name>A0A1L4BPY4_9GAMM</name>
<evidence type="ECO:0000313" key="8">
    <source>
        <dbReference type="Proteomes" id="UP000184222"/>
    </source>
</evidence>
<evidence type="ECO:0000313" key="7">
    <source>
        <dbReference type="EMBL" id="API85910.1"/>
    </source>
</evidence>
<accession>A0A1L4BPY4</accession>
<evidence type="ECO:0000256" key="1">
    <source>
        <dbReference type="ARBA" id="ARBA00004141"/>
    </source>
</evidence>
<feature type="transmembrane region" description="Helical" evidence="6">
    <location>
        <begin position="46"/>
        <end position="66"/>
    </location>
</feature>
<evidence type="ECO:0000256" key="6">
    <source>
        <dbReference type="SAM" id="Phobius"/>
    </source>
</evidence>
<keyword evidence="8" id="KW-1185">Reference proteome</keyword>
<reference evidence="7 8" key="1">
    <citation type="journal article" date="2016" name="Appl. Environ. Microbiol.">
        <title>Whole genome relationships among Francisella bacteria of diverse origin define new species and provide specific regions for detection.</title>
        <authorList>
            <person name="Challacombe J.F."/>
            <person name="Petersen J.M."/>
            <person name="Gallegos-Graves V."/>
            <person name="Hodge D."/>
            <person name="Pillai S."/>
            <person name="Kuske C.R."/>
        </authorList>
    </citation>
    <scope>NUCLEOTIDE SEQUENCE [LARGE SCALE GENOMIC DNA]</scope>
    <source>
        <strain evidence="8">TX07-7310</strain>
    </source>
</reference>
<dbReference type="InterPro" id="IPR001204">
    <property type="entry name" value="Phos_transporter"/>
</dbReference>
<protein>
    <submittedName>
        <fullName evidence="7">Inorganic phosphate transporter</fullName>
    </submittedName>
</protein>
<dbReference type="Proteomes" id="UP000184222">
    <property type="component" value="Chromosome"/>
</dbReference>
<organism evidence="7 8">
    <name type="scientific">Francisella uliginis</name>
    <dbReference type="NCBI Taxonomy" id="573570"/>
    <lineage>
        <taxon>Bacteria</taxon>
        <taxon>Pseudomonadati</taxon>
        <taxon>Pseudomonadota</taxon>
        <taxon>Gammaproteobacteria</taxon>
        <taxon>Thiotrichales</taxon>
        <taxon>Francisellaceae</taxon>
        <taxon>Francisella</taxon>
    </lineage>
</organism>
<evidence type="ECO:0000256" key="4">
    <source>
        <dbReference type="ARBA" id="ARBA00022989"/>
    </source>
</evidence>
<feature type="transmembrane region" description="Helical" evidence="6">
    <location>
        <begin position="78"/>
        <end position="97"/>
    </location>
</feature>
<evidence type="ECO:0000256" key="3">
    <source>
        <dbReference type="ARBA" id="ARBA00022692"/>
    </source>
</evidence>
<dbReference type="Pfam" id="PF01384">
    <property type="entry name" value="PHO4"/>
    <property type="match status" value="2"/>
</dbReference>
<sequence length="331" mass="34698">MISIVLVAIIIVALFFEFTNGFHDAANVVATPIATKSLTPGQAIGLAAFFNFLGAFFGTAVAATISKGLVDTNVVTDIVLISALLGAISWNFFTWSFGIPSSSSHALIGSLVGAVIIGASYQDVNYMTVVNKVLIPMVSSPIMAFFLALIICIVLLNIFIRLSGVRRTNKYIREMQVVSTSLLSFSHGSNDAQKTMSIITLALLSAGLVSTTEVPTWVIILCGIAMGLGTLSGGKKIIKTLSAKLSKLEPVNAVSAELSSGALVLAASHIGLPVSTTQVASGSIMGAGYADSGVNWKVVRKMAIAWILTIPACIAVTSVIYIILFNIFGTF</sequence>